<dbReference type="EMBL" id="BAAAHE010000007">
    <property type="protein sequence ID" value="GAA0608834.1"/>
    <property type="molecule type" value="Genomic_DNA"/>
</dbReference>
<feature type="region of interest" description="Disordered" evidence="1">
    <location>
        <begin position="1"/>
        <end position="20"/>
    </location>
</feature>
<sequence length="173" mass="18957">MPSPTSKTAKAGQRSDPLTRAHKYWRGEHLGIDEDSFIAMTSVLRLHRLMTTNIEAELKRHDIKLTDFMLLVTLEMSDNHTRSVSRLAKSLLVHPTTATVATDRLEARGLLVRTPHPSDRRATLVTITEEGRDLLQRASAVLDAVEYGLPGASPAERAALVDAIDAVRAAAGD</sequence>
<dbReference type="InterPro" id="IPR036390">
    <property type="entry name" value="WH_DNA-bd_sf"/>
</dbReference>
<keyword evidence="4" id="KW-1185">Reference proteome</keyword>
<feature type="domain" description="HTH marR-type" evidence="2">
    <location>
        <begin position="33"/>
        <end position="169"/>
    </location>
</feature>
<dbReference type="PANTHER" id="PTHR33164:SF101">
    <property type="entry name" value="TRANSCRIPTIONAL REPRESSOR MPRA"/>
    <property type="match status" value="1"/>
</dbReference>
<evidence type="ECO:0000313" key="4">
    <source>
        <dbReference type="Proteomes" id="UP001500957"/>
    </source>
</evidence>
<proteinExistence type="predicted"/>
<comment type="caution">
    <text evidence="3">The sequence shown here is derived from an EMBL/GenBank/DDBJ whole genome shotgun (WGS) entry which is preliminary data.</text>
</comment>
<dbReference type="Pfam" id="PF01047">
    <property type="entry name" value="MarR"/>
    <property type="match status" value="1"/>
</dbReference>
<dbReference type="PRINTS" id="PR00598">
    <property type="entry name" value="HTHMARR"/>
</dbReference>
<name>A0ABN1GCX3_9ACTN</name>
<dbReference type="SUPFAM" id="SSF46785">
    <property type="entry name" value="Winged helix' DNA-binding domain"/>
    <property type="match status" value="1"/>
</dbReference>
<accession>A0ABN1GCX3</accession>
<protein>
    <submittedName>
        <fullName evidence="3">MarR family transcriptional regulator</fullName>
    </submittedName>
</protein>
<dbReference type="Proteomes" id="UP001500957">
    <property type="component" value="Unassembled WGS sequence"/>
</dbReference>
<dbReference type="RefSeq" id="WP_344601954.1">
    <property type="nucleotide sequence ID" value="NZ_BAAAHE010000007.1"/>
</dbReference>
<gene>
    <name evidence="3" type="ORF">GCM10009547_08520</name>
</gene>
<organism evidence="3 4">
    <name type="scientific">Sporichthya brevicatena</name>
    <dbReference type="NCBI Taxonomy" id="171442"/>
    <lineage>
        <taxon>Bacteria</taxon>
        <taxon>Bacillati</taxon>
        <taxon>Actinomycetota</taxon>
        <taxon>Actinomycetes</taxon>
        <taxon>Sporichthyales</taxon>
        <taxon>Sporichthyaceae</taxon>
        <taxon>Sporichthya</taxon>
    </lineage>
</organism>
<reference evidence="3 4" key="1">
    <citation type="journal article" date="2019" name="Int. J. Syst. Evol. Microbiol.">
        <title>The Global Catalogue of Microorganisms (GCM) 10K type strain sequencing project: providing services to taxonomists for standard genome sequencing and annotation.</title>
        <authorList>
            <consortium name="The Broad Institute Genomics Platform"/>
            <consortium name="The Broad Institute Genome Sequencing Center for Infectious Disease"/>
            <person name="Wu L."/>
            <person name="Ma J."/>
        </authorList>
    </citation>
    <scope>NUCLEOTIDE SEQUENCE [LARGE SCALE GENOMIC DNA]</scope>
    <source>
        <strain evidence="3 4">JCM 10671</strain>
    </source>
</reference>
<dbReference type="PROSITE" id="PS50995">
    <property type="entry name" value="HTH_MARR_2"/>
    <property type="match status" value="1"/>
</dbReference>
<dbReference type="InterPro" id="IPR000835">
    <property type="entry name" value="HTH_MarR-typ"/>
</dbReference>
<evidence type="ECO:0000313" key="3">
    <source>
        <dbReference type="EMBL" id="GAA0608834.1"/>
    </source>
</evidence>
<dbReference type="PANTHER" id="PTHR33164">
    <property type="entry name" value="TRANSCRIPTIONAL REGULATOR, MARR FAMILY"/>
    <property type="match status" value="1"/>
</dbReference>
<evidence type="ECO:0000256" key="1">
    <source>
        <dbReference type="SAM" id="MobiDB-lite"/>
    </source>
</evidence>
<dbReference type="Gene3D" id="1.10.10.10">
    <property type="entry name" value="Winged helix-like DNA-binding domain superfamily/Winged helix DNA-binding domain"/>
    <property type="match status" value="1"/>
</dbReference>
<evidence type="ECO:0000259" key="2">
    <source>
        <dbReference type="PROSITE" id="PS50995"/>
    </source>
</evidence>
<dbReference type="InterPro" id="IPR039422">
    <property type="entry name" value="MarR/SlyA-like"/>
</dbReference>
<dbReference type="SMART" id="SM00347">
    <property type="entry name" value="HTH_MARR"/>
    <property type="match status" value="1"/>
</dbReference>
<dbReference type="InterPro" id="IPR036388">
    <property type="entry name" value="WH-like_DNA-bd_sf"/>
</dbReference>